<keyword evidence="2" id="KW-1185">Reference proteome</keyword>
<dbReference type="AlphaFoldDB" id="A0A1E7ER91"/>
<gene>
    <name evidence="1" type="ORF">FRACYDRAFT_249943</name>
</gene>
<dbReference type="InParanoid" id="A0A1E7ER91"/>
<evidence type="ECO:0000313" key="1">
    <source>
        <dbReference type="EMBL" id="OEU08498.1"/>
    </source>
</evidence>
<dbReference type="Proteomes" id="UP000095751">
    <property type="component" value="Unassembled WGS sequence"/>
</dbReference>
<reference evidence="1 2" key="1">
    <citation type="submission" date="2016-09" db="EMBL/GenBank/DDBJ databases">
        <title>Extensive genetic diversity and differential bi-allelic expression allows diatom success in the polar Southern Ocean.</title>
        <authorList>
            <consortium name="DOE Joint Genome Institute"/>
            <person name="Mock T."/>
            <person name="Otillar R.P."/>
            <person name="Strauss J."/>
            <person name="Dupont C."/>
            <person name="Frickenhaus S."/>
            <person name="Maumus F."/>
            <person name="Mcmullan M."/>
            <person name="Sanges R."/>
            <person name="Schmutz J."/>
            <person name="Toseland A."/>
            <person name="Valas R."/>
            <person name="Veluchamy A."/>
            <person name="Ward B.J."/>
            <person name="Allen A."/>
            <person name="Barry K."/>
            <person name="Falciatore A."/>
            <person name="Ferrante M."/>
            <person name="Fortunato A.E."/>
            <person name="Gloeckner G."/>
            <person name="Gruber A."/>
            <person name="Hipkin R."/>
            <person name="Janech M."/>
            <person name="Kroth P."/>
            <person name="Leese F."/>
            <person name="Lindquist E."/>
            <person name="Lyon B.R."/>
            <person name="Martin J."/>
            <person name="Mayer C."/>
            <person name="Parker M."/>
            <person name="Quesneville H."/>
            <person name="Raymond J."/>
            <person name="Uhlig C."/>
            <person name="Valentin K.U."/>
            <person name="Worden A.Z."/>
            <person name="Armbrust E.V."/>
            <person name="Bowler C."/>
            <person name="Green B."/>
            <person name="Moulton V."/>
            <person name="Van Oosterhout C."/>
            <person name="Grigoriev I."/>
        </authorList>
    </citation>
    <scope>NUCLEOTIDE SEQUENCE [LARGE SCALE GENOMIC DNA]</scope>
    <source>
        <strain evidence="1 2">CCMP1102</strain>
    </source>
</reference>
<evidence type="ECO:0000313" key="2">
    <source>
        <dbReference type="Proteomes" id="UP000095751"/>
    </source>
</evidence>
<proteinExistence type="predicted"/>
<name>A0A1E7ER91_9STRA</name>
<dbReference type="KEGG" id="fcy:FRACYDRAFT_249943"/>
<dbReference type="EMBL" id="KV784380">
    <property type="protein sequence ID" value="OEU08498.1"/>
    <property type="molecule type" value="Genomic_DNA"/>
</dbReference>
<sequence length="102" mass="11108">MKFSREGIEVAPIQEKTAKIASPFIDPFGSSLRTFFLILGPCKALGVFSLWNMGPMPQWFGRIGLTFSAGCATYGHYKVGDSIIVPVGYIGLISCLSFVELL</sequence>
<accession>A0A1E7ER91</accession>
<protein>
    <submittedName>
        <fullName evidence="1">Uncharacterized protein</fullName>
    </submittedName>
</protein>
<organism evidence="1 2">
    <name type="scientific">Fragilariopsis cylindrus CCMP1102</name>
    <dbReference type="NCBI Taxonomy" id="635003"/>
    <lineage>
        <taxon>Eukaryota</taxon>
        <taxon>Sar</taxon>
        <taxon>Stramenopiles</taxon>
        <taxon>Ochrophyta</taxon>
        <taxon>Bacillariophyta</taxon>
        <taxon>Bacillariophyceae</taxon>
        <taxon>Bacillariophycidae</taxon>
        <taxon>Bacillariales</taxon>
        <taxon>Bacillariaceae</taxon>
        <taxon>Fragilariopsis</taxon>
    </lineage>
</organism>